<dbReference type="InterPro" id="IPR050563">
    <property type="entry name" value="4-hydroxybenzoyl-CoA_TE"/>
</dbReference>
<dbReference type="AlphaFoldDB" id="A0A0A1TAG2"/>
<dbReference type="FunFam" id="3.10.129.10:FF:000104">
    <property type="entry name" value="Thioesterase family protein (AFU_orthologue AFUA_2G16350)"/>
    <property type="match status" value="1"/>
</dbReference>
<comment type="similarity">
    <text evidence="1">Belongs to the 4-hydroxybenzoyl-CoA thioesterase family.</text>
</comment>
<dbReference type="Pfam" id="PF13279">
    <property type="entry name" value="4HBT_2"/>
    <property type="match status" value="1"/>
</dbReference>
<dbReference type="CDD" id="cd00586">
    <property type="entry name" value="4HBT"/>
    <property type="match status" value="1"/>
</dbReference>
<dbReference type="PANTHER" id="PTHR31793">
    <property type="entry name" value="4-HYDROXYBENZOYL-COA THIOESTERASE FAMILY MEMBER"/>
    <property type="match status" value="1"/>
</dbReference>
<evidence type="ECO:0000313" key="4">
    <source>
        <dbReference type="Proteomes" id="UP000039046"/>
    </source>
</evidence>
<keyword evidence="4" id="KW-1185">Reference proteome</keyword>
<dbReference type="OrthoDB" id="2420454at2759"/>
<dbReference type="InterPro" id="IPR029069">
    <property type="entry name" value="HotDog_dom_sf"/>
</dbReference>
<name>A0A0A1TAG2_9HYPO</name>
<dbReference type="HOGENOM" id="CLU_101141_0_2_1"/>
<dbReference type="PANTHER" id="PTHR31793:SF27">
    <property type="entry name" value="NOVEL THIOESTERASE SUPERFAMILY DOMAIN AND SAPOSIN A-TYPE DOMAIN CONTAINING PROTEIN (0610012H03RIK)"/>
    <property type="match status" value="1"/>
</dbReference>
<accession>A0A0A1TAG2</accession>
<dbReference type="Gene3D" id="3.10.129.10">
    <property type="entry name" value="Hotdog Thioesterase"/>
    <property type="match status" value="1"/>
</dbReference>
<dbReference type="GO" id="GO:0047617">
    <property type="term" value="F:fatty acyl-CoA hydrolase activity"/>
    <property type="evidence" value="ECO:0007669"/>
    <property type="project" value="TreeGrafter"/>
</dbReference>
<keyword evidence="2" id="KW-0378">Hydrolase</keyword>
<reference evidence="3 4" key="1">
    <citation type="journal article" date="2015" name="Genome Announc.">
        <title>Draft Genome Sequence and Gene Annotation of the Entomopathogenic Fungus Verticillium hemipterigenum.</title>
        <authorList>
            <person name="Horn F."/>
            <person name="Habel A."/>
            <person name="Scharf D.H."/>
            <person name="Dworschak J."/>
            <person name="Brakhage A.A."/>
            <person name="Guthke R."/>
            <person name="Hertweck C."/>
            <person name="Linde J."/>
        </authorList>
    </citation>
    <scope>NUCLEOTIDE SEQUENCE [LARGE SCALE GENOMIC DNA]</scope>
</reference>
<gene>
    <name evidence="3" type="ORF">VHEMI03304</name>
</gene>
<evidence type="ECO:0000256" key="1">
    <source>
        <dbReference type="ARBA" id="ARBA00005953"/>
    </source>
</evidence>
<dbReference type="STRING" id="1531966.A0A0A1TAG2"/>
<dbReference type="SUPFAM" id="SSF54637">
    <property type="entry name" value="Thioesterase/thiol ester dehydrase-isomerase"/>
    <property type="match status" value="1"/>
</dbReference>
<sequence length="153" mass="17310">MVSSDVKSRKREDYPFILDYRTRWNDNDMYDHMNNSIYNFLFDSAVNSYLIEFCGLDPPTSEEHPLAVHSHTDFLSSIAYPAVAEVGVRVNKLGKSSVTYEVAVFERGVPGVKAVGEFVHVFVERKLGRPGPNGMSEGLRRNLERITIGKPKI</sequence>
<dbReference type="EMBL" id="CDHN01000002">
    <property type="protein sequence ID" value="CEJ83933.1"/>
    <property type="molecule type" value="Genomic_DNA"/>
</dbReference>
<protein>
    <submittedName>
        <fullName evidence="3">Putative Thioesterase superfamily protein</fullName>
    </submittedName>
</protein>
<evidence type="ECO:0000256" key="2">
    <source>
        <dbReference type="ARBA" id="ARBA00022801"/>
    </source>
</evidence>
<organism evidence="3 4">
    <name type="scientific">[Torrubiella] hemipterigena</name>
    <dbReference type="NCBI Taxonomy" id="1531966"/>
    <lineage>
        <taxon>Eukaryota</taxon>
        <taxon>Fungi</taxon>
        <taxon>Dikarya</taxon>
        <taxon>Ascomycota</taxon>
        <taxon>Pezizomycotina</taxon>
        <taxon>Sordariomycetes</taxon>
        <taxon>Hypocreomycetidae</taxon>
        <taxon>Hypocreales</taxon>
        <taxon>Clavicipitaceae</taxon>
        <taxon>Clavicipitaceae incertae sedis</taxon>
        <taxon>'Torrubiella' clade</taxon>
    </lineage>
</organism>
<evidence type="ECO:0000313" key="3">
    <source>
        <dbReference type="EMBL" id="CEJ83933.1"/>
    </source>
</evidence>
<dbReference type="Proteomes" id="UP000039046">
    <property type="component" value="Unassembled WGS sequence"/>
</dbReference>
<proteinExistence type="inferred from homology"/>